<dbReference type="Gene3D" id="1.20.1250.20">
    <property type="entry name" value="MFS general substrate transporter like domains"/>
    <property type="match status" value="2"/>
</dbReference>
<evidence type="ECO:0000256" key="1">
    <source>
        <dbReference type="ARBA" id="ARBA00004141"/>
    </source>
</evidence>
<comment type="subcellular location">
    <subcellularLocation>
        <location evidence="1">Membrane</location>
        <topology evidence="1">Multi-pass membrane protein</topology>
    </subcellularLocation>
</comment>
<feature type="transmembrane region" description="Helical" evidence="3">
    <location>
        <begin position="422"/>
        <end position="443"/>
    </location>
</feature>
<gene>
    <name evidence="5" type="ORF">B0A52_09794</name>
</gene>
<keyword evidence="3" id="KW-0472">Membrane</keyword>
<feature type="transmembrane region" description="Helical" evidence="3">
    <location>
        <begin position="314"/>
        <end position="332"/>
    </location>
</feature>
<feature type="transmembrane region" description="Helical" evidence="3">
    <location>
        <begin position="90"/>
        <end position="110"/>
    </location>
</feature>
<feature type="transmembrane region" description="Helical" evidence="3">
    <location>
        <begin position="174"/>
        <end position="195"/>
    </location>
</feature>
<keyword evidence="3" id="KW-1133">Transmembrane helix</keyword>
<keyword evidence="3" id="KW-0812">Transmembrane</keyword>
<feature type="transmembrane region" description="Helical" evidence="3">
    <location>
        <begin position="46"/>
        <end position="70"/>
    </location>
</feature>
<dbReference type="GO" id="GO:0016020">
    <property type="term" value="C:membrane"/>
    <property type="evidence" value="ECO:0007669"/>
    <property type="project" value="UniProtKB-SubCell"/>
</dbReference>
<reference evidence="5 6" key="1">
    <citation type="submission" date="2017-03" db="EMBL/GenBank/DDBJ databases">
        <title>Genomes of endolithic fungi from Antarctica.</title>
        <authorList>
            <person name="Coleine C."/>
            <person name="Masonjones S."/>
            <person name="Stajich J.E."/>
        </authorList>
    </citation>
    <scope>NUCLEOTIDE SEQUENCE [LARGE SCALE GENOMIC DNA]</scope>
    <source>
        <strain evidence="5 6">CCFEE 6314</strain>
    </source>
</reference>
<evidence type="ECO:0000256" key="2">
    <source>
        <dbReference type="ARBA" id="ARBA00006727"/>
    </source>
</evidence>
<dbReference type="InterPro" id="IPR036259">
    <property type="entry name" value="MFS_trans_sf"/>
</dbReference>
<dbReference type="InterPro" id="IPR011701">
    <property type="entry name" value="MFS"/>
</dbReference>
<feature type="domain" description="Major facilitator superfamily (MFS) profile" evidence="4">
    <location>
        <begin position="248"/>
        <end position="455"/>
    </location>
</feature>
<feature type="transmembrane region" description="Helical" evidence="3">
    <location>
        <begin position="282"/>
        <end position="302"/>
    </location>
</feature>
<dbReference type="OrthoDB" id="6499973at2759"/>
<feature type="transmembrane region" description="Helical" evidence="3">
    <location>
        <begin position="142"/>
        <end position="162"/>
    </location>
</feature>
<evidence type="ECO:0000259" key="4">
    <source>
        <dbReference type="PROSITE" id="PS50850"/>
    </source>
</evidence>
<proteinExistence type="inferred from homology"/>
<dbReference type="Pfam" id="PF07690">
    <property type="entry name" value="MFS_1"/>
    <property type="match status" value="1"/>
</dbReference>
<dbReference type="VEuPathDB" id="FungiDB:PV10_08604"/>
<comment type="caution">
    <text evidence="5">The sequence shown here is derived from an EMBL/GenBank/DDBJ whole genome shotgun (WGS) entry which is preliminary data.</text>
</comment>
<dbReference type="GO" id="GO:0022857">
    <property type="term" value="F:transmembrane transporter activity"/>
    <property type="evidence" value="ECO:0007669"/>
    <property type="project" value="InterPro"/>
</dbReference>
<feature type="transmembrane region" description="Helical" evidence="3">
    <location>
        <begin position="117"/>
        <end position="136"/>
    </location>
</feature>
<evidence type="ECO:0000256" key="3">
    <source>
        <dbReference type="SAM" id="Phobius"/>
    </source>
</evidence>
<sequence>MMRSFPRLMRFHAKIRLTSRRESRSTAGSEDEPQANIATTIPEGGYGWFVVASCSILTFWFNGTLGSWGVLQAALLRSDLATTPTSTVSFIGSLGLANIVAFGLFGVRLMRILGARLTSILGVALLATGAFTSSFTTSNVGGLFGCSGVLFGFGACLCYSVSNVLPTHYFSARLGLASGLVKFGGGVGAAVLSIAIEALIRRVGIPWTFRIIGLLALATGLPAAWFIRERVPIGHAPFLDLSMFRNLAFTSVFLAGAIGVFCMFVPPFFLPLVAESLGMTPSTGAAIVAGFNACTAVGRFVSGWLSDYTGPVNMLLLSMLVNAITCFAIWPVSESLAPLLTFAMLNGLANGAFFTIYPVVVASTSVNIGYGHSSAQAVAMGMATTGWTGGYLLGVPIAGYLLQASGVGAPGQSPIHTSVAPYRPAIFYAAAMALAAAGFVMVARIRLSRGGKRKV</sequence>
<dbReference type="PANTHER" id="PTHR11360">
    <property type="entry name" value="MONOCARBOXYLATE TRANSPORTER"/>
    <property type="match status" value="1"/>
</dbReference>
<dbReference type="PROSITE" id="PS50850">
    <property type="entry name" value="MFS"/>
    <property type="match status" value="1"/>
</dbReference>
<comment type="similarity">
    <text evidence="2">Belongs to the major facilitator superfamily. Monocarboxylate porter (TC 2.A.1.13) family.</text>
</comment>
<name>A0A438MUA3_EXOME</name>
<feature type="transmembrane region" description="Helical" evidence="3">
    <location>
        <begin position="377"/>
        <end position="402"/>
    </location>
</feature>
<dbReference type="SUPFAM" id="SSF103473">
    <property type="entry name" value="MFS general substrate transporter"/>
    <property type="match status" value="1"/>
</dbReference>
<dbReference type="EMBL" id="NAJM01000060">
    <property type="protein sequence ID" value="RVX66509.1"/>
    <property type="molecule type" value="Genomic_DNA"/>
</dbReference>
<feature type="transmembrane region" description="Helical" evidence="3">
    <location>
        <begin position="352"/>
        <end position="370"/>
    </location>
</feature>
<feature type="transmembrane region" description="Helical" evidence="3">
    <location>
        <begin position="247"/>
        <end position="270"/>
    </location>
</feature>
<dbReference type="Proteomes" id="UP000288859">
    <property type="component" value="Unassembled WGS sequence"/>
</dbReference>
<dbReference type="InterPro" id="IPR020846">
    <property type="entry name" value="MFS_dom"/>
</dbReference>
<dbReference type="InterPro" id="IPR050327">
    <property type="entry name" value="Proton-linked_MCT"/>
</dbReference>
<organism evidence="5 6">
    <name type="scientific">Exophiala mesophila</name>
    <name type="common">Black yeast-like fungus</name>
    <dbReference type="NCBI Taxonomy" id="212818"/>
    <lineage>
        <taxon>Eukaryota</taxon>
        <taxon>Fungi</taxon>
        <taxon>Dikarya</taxon>
        <taxon>Ascomycota</taxon>
        <taxon>Pezizomycotina</taxon>
        <taxon>Eurotiomycetes</taxon>
        <taxon>Chaetothyriomycetidae</taxon>
        <taxon>Chaetothyriales</taxon>
        <taxon>Herpotrichiellaceae</taxon>
        <taxon>Exophiala</taxon>
    </lineage>
</organism>
<feature type="transmembrane region" description="Helical" evidence="3">
    <location>
        <begin position="207"/>
        <end position="227"/>
    </location>
</feature>
<accession>A0A438MUA3</accession>
<protein>
    <recommendedName>
        <fullName evidence="4">Major facilitator superfamily (MFS) profile domain-containing protein</fullName>
    </recommendedName>
</protein>
<evidence type="ECO:0000313" key="6">
    <source>
        <dbReference type="Proteomes" id="UP000288859"/>
    </source>
</evidence>
<dbReference type="PANTHER" id="PTHR11360:SF305">
    <property type="entry name" value="MAJOR FACILITATOR SUPERFAMILY (MFS) PROFILE DOMAIN-CONTAINING PROTEIN"/>
    <property type="match status" value="1"/>
</dbReference>
<dbReference type="AlphaFoldDB" id="A0A438MUA3"/>
<evidence type="ECO:0000313" key="5">
    <source>
        <dbReference type="EMBL" id="RVX66509.1"/>
    </source>
</evidence>